<name>A0ABN7ABX2_9HEMI</name>
<evidence type="ECO:0000256" key="1">
    <source>
        <dbReference type="SAM" id="MobiDB-lite"/>
    </source>
</evidence>
<feature type="compositionally biased region" description="Basic and acidic residues" evidence="1">
    <location>
        <begin position="412"/>
        <end position="421"/>
    </location>
</feature>
<organism evidence="2 3">
    <name type="scientific">Nesidiocoris tenuis</name>
    <dbReference type="NCBI Taxonomy" id="355587"/>
    <lineage>
        <taxon>Eukaryota</taxon>
        <taxon>Metazoa</taxon>
        <taxon>Ecdysozoa</taxon>
        <taxon>Arthropoda</taxon>
        <taxon>Hexapoda</taxon>
        <taxon>Insecta</taxon>
        <taxon>Pterygota</taxon>
        <taxon>Neoptera</taxon>
        <taxon>Paraneoptera</taxon>
        <taxon>Hemiptera</taxon>
        <taxon>Heteroptera</taxon>
        <taxon>Panheteroptera</taxon>
        <taxon>Cimicomorpha</taxon>
        <taxon>Miridae</taxon>
        <taxon>Dicyphina</taxon>
        <taxon>Nesidiocoris</taxon>
    </lineage>
</organism>
<feature type="compositionally biased region" description="Polar residues" evidence="1">
    <location>
        <begin position="111"/>
        <end position="157"/>
    </location>
</feature>
<feature type="compositionally biased region" description="Polar residues" evidence="1">
    <location>
        <begin position="241"/>
        <end position="251"/>
    </location>
</feature>
<dbReference type="EMBL" id="AP028910">
    <property type="protein sequence ID" value="BES89800.1"/>
    <property type="molecule type" value="Genomic_DNA"/>
</dbReference>
<accession>A0ABN7ABX2</accession>
<feature type="compositionally biased region" description="Low complexity" evidence="1">
    <location>
        <begin position="393"/>
        <end position="411"/>
    </location>
</feature>
<feature type="region of interest" description="Disordered" evidence="1">
    <location>
        <begin position="110"/>
        <end position="168"/>
    </location>
</feature>
<feature type="compositionally biased region" description="Polar residues" evidence="1">
    <location>
        <begin position="290"/>
        <end position="306"/>
    </location>
</feature>
<evidence type="ECO:0000313" key="2">
    <source>
        <dbReference type="EMBL" id="BES89800.1"/>
    </source>
</evidence>
<feature type="region of interest" description="Disordered" evidence="1">
    <location>
        <begin position="393"/>
        <end position="432"/>
    </location>
</feature>
<feature type="region of interest" description="Disordered" evidence="1">
    <location>
        <begin position="198"/>
        <end position="306"/>
    </location>
</feature>
<dbReference type="Proteomes" id="UP001307889">
    <property type="component" value="Chromosome 2"/>
</dbReference>
<keyword evidence="3" id="KW-1185">Reference proteome</keyword>
<gene>
    <name evidence="2" type="ORF">NTJ_02607</name>
</gene>
<protein>
    <submittedName>
        <fullName evidence="2">Uncharacterized protein</fullName>
    </submittedName>
</protein>
<reference evidence="2 3" key="1">
    <citation type="submission" date="2023-09" db="EMBL/GenBank/DDBJ databases">
        <title>Nesidiocoris tenuis whole genome shotgun sequence.</title>
        <authorList>
            <person name="Shibata T."/>
            <person name="Shimoda M."/>
            <person name="Kobayashi T."/>
            <person name="Uehara T."/>
        </authorList>
    </citation>
    <scope>NUCLEOTIDE SEQUENCE [LARGE SCALE GENOMIC DNA]</scope>
    <source>
        <strain evidence="2 3">Japan</strain>
    </source>
</reference>
<proteinExistence type="predicted"/>
<evidence type="ECO:0000313" key="3">
    <source>
        <dbReference type="Proteomes" id="UP001307889"/>
    </source>
</evidence>
<sequence>MPNQNTAVMPNPYQDAQQTPGILNKVAGATQNVNNRLKTFYKSMPQHAIGQLDDGLPRLAQYETDPIPSNYQQQSQFYNTLGDRVQHVDDLFQSSPIKVPRPYYFHDDRQVPSSYRTVGTNGQLAPSSSKRTTIPSLHSTRQRASPYNAQRPSSTGEDQWGQYAGDQPSRTLFDSAAVAPRYGDFRQRPGSYKPAESLFRGQEKQPYQFEDNVRRSSSYNPFATPTMYRDHELGPPFYNPAVQQLPPNTYQSDEHQSEVSFALQPGNPQRAPPSGSPSHSIPQDLDPQTIRDQLSAPPNLSLHTPSRISPRHAALSLAKSNVNNRPPTSSIPTTDSLLSMLPNTQSSVLSDPSETADSPHSICGRSTFGPKVLLSCFSLLDPFDIPFRVLNATSSSPTSTAPAPGAKAAAAKTERDAKDGVKAPPIKLNKKN</sequence>
<feature type="region of interest" description="Disordered" evidence="1">
    <location>
        <begin position="319"/>
        <end position="338"/>
    </location>
</feature>